<keyword evidence="2 3" id="KW-0378">Hydrolase</keyword>
<evidence type="ECO:0000256" key="2">
    <source>
        <dbReference type="ARBA" id="ARBA00022801"/>
    </source>
</evidence>
<evidence type="ECO:0000259" key="4">
    <source>
        <dbReference type="Pfam" id="PF00135"/>
    </source>
</evidence>
<evidence type="ECO:0000256" key="1">
    <source>
        <dbReference type="ARBA" id="ARBA00005964"/>
    </source>
</evidence>
<dbReference type="InterPro" id="IPR050654">
    <property type="entry name" value="AChE-related_enzymes"/>
</dbReference>
<dbReference type="Gene3D" id="3.40.50.1820">
    <property type="entry name" value="alpha/beta hydrolase"/>
    <property type="match status" value="2"/>
</dbReference>
<dbReference type="EMBL" id="KZ613905">
    <property type="protein sequence ID" value="PMD52455.1"/>
    <property type="molecule type" value="Genomic_DNA"/>
</dbReference>
<comment type="similarity">
    <text evidence="1 3">Belongs to the type-B carboxylesterase/lipase family.</text>
</comment>
<protein>
    <recommendedName>
        <fullName evidence="3">Carboxylic ester hydrolase</fullName>
        <ecNumber evidence="3">3.1.1.-</ecNumber>
    </recommendedName>
</protein>
<dbReference type="GeneID" id="36585472"/>
<evidence type="ECO:0000256" key="3">
    <source>
        <dbReference type="RuleBase" id="RU361235"/>
    </source>
</evidence>
<dbReference type="RefSeq" id="XP_024729359.1">
    <property type="nucleotide sequence ID" value="XM_024877395.1"/>
</dbReference>
<dbReference type="GO" id="GO:0052689">
    <property type="term" value="F:carboxylic ester hydrolase activity"/>
    <property type="evidence" value="ECO:0007669"/>
    <property type="project" value="TreeGrafter"/>
</dbReference>
<sequence length="568" mass="60290">MRLDKLLSYSLVIAPAASAHHPLQFRQQNWTIGQTAQTSSGPVIGHAAPTATEVSEYLGIRYAQPPLGSLRYAAPLPYTGTAAFNASAFGASCLIVPQTGSSNAASNPANLTAAGAQIVIDGAEKGAKMSEDCLTLNLWTKPQTGEPAKAVMLWVYGGGFQNGWTGDPQYDGQYLADLEDVVIVSFNYRVNIFGFPSTPSGFSNVGLLDQRLAVEWVRDNIAAFGGDPHRITLFGQSAGAASIDFYSYAWPSDPIVNGMILESGTTQVIPPLNETTSAAMWYNITRQVGCGTTTSNASSTLACMRAANSTSILSALASAPSFVPTIDNTIVFSNTEYNARSLSGKFIQAPLLIGTNDNEETIFRTGDILHGGAKSDSFYEETNLNKFFCPCAARANASVYNHVPTWRYRWFGVFENTNLTLSTDSGAYHGSEIPIIFNTPPAGKGIANDTVEELAVMAYMRGAWATFAKDPANGLKSYQGGWPSYYPTNATLIRLAFDPTNASSTNLALPEMYDAGCGTVLAVAGNASSTTGSAVPSPTVKASSGIVLSSPRNWVLLACPALALVWTL</sequence>
<dbReference type="OrthoDB" id="408631at2759"/>
<dbReference type="PROSITE" id="PS00122">
    <property type="entry name" value="CARBOXYLESTERASE_B_1"/>
    <property type="match status" value="1"/>
</dbReference>
<name>A0A2J6SNW1_9HELO</name>
<organism evidence="5 6">
    <name type="scientific">Hyaloscypha bicolor E</name>
    <dbReference type="NCBI Taxonomy" id="1095630"/>
    <lineage>
        <taxon>Eukaryota</taxon>
        <taxon>Fungi</taxon>
        <taxon>Dikarya</taxon>
        <taxon>Ascomycota</taxon>
        <taxon>Pezizomycotina</taxon>
        <taxon>Leotiomycetes</taxon>
        <taxon>Helotiales</taxon>
        <taxon>Hyaloscyphaceae</taxon>
        <taxon>Hyaloscypha</taxon>
        <taxon>Hyaloscypha bicolor</taxon>
    </lineage>
</organism>
<proteinExistence type="inferred from homology"/>
<dbReference type="Pfam" id="PF00135">
    <property type="entry name" value="COesterase"/>
    <property type="match status" value="1"/>
</dbReference>
<evidence type="ECO:0000313" key="5">
    <source>
        <dbReference type="EMBL" id="PMD52455.1"/>
    </source>
</evidence>
<dbReference type="STRING" id="1095630.A0A2J6SNW1"/>
<feature type="domain" description="Carboxylesterase type B" evidence="4">
    <location>
        <begin position="35"/>
        <end position="369"/>
    </location>
</feature>
<dbReference type="InterPro" id="IPR002018">
    <property type="entry name" value="CarbesteraseB"/>
</dbReference>
<dbReference type="AlphaFoldDB" id="A0A2J6SNW1"/>
<accession>A0A2J6SNW1</accession>
<dbReference type="Proteomes" id="UP000235371">
    <property type="component" value="Unassembled WGS sequence"/>
</dbReference>
<dbReference type="InterPro" id="IPR019826">
    <property type="entry name" value="Carboxylesterase_B_AS"/>
</dbReference>
<dbReference type="SUPFAM" id="SSF53474">
    <property type="entry name" value="alpha/beta-Hydrolases"/>
    <property type="match status" value="1"/>
</dbReference>
<reference evidence="5 6" key="1">
    <citation type="submission" date="2016-04" db="EMBL/GenBank/DDBJ databases">
        <title>A degradative enzymes factory behind the ericoid mycorrhizal symbiosis.</title>
        <authorList>
            <consortium name="DOE Joint Genome Institute"/>
            <person name="Martino E."/>
            <person name="Morin E."/>
            <person name="Grelet G."/>
            <person name="Kuo A."/>
            <person name="Kohler A."/>
            <person name="Daghino S."/>
            <person name="Barry K."/>
            <person name="Choi C."/>
            <person name="Cichocki N."/>
            <person name="Clum A."/>
            <person name="Copeland A."/>
            <person name="Hainaut M."/>
            <person name="Haridas S."/>
            <person name="Labutti K."/>
            <person name="Lindquist E."/>
            <person name="Lipzen A."/>
            <person name="Khouja H.-R."/>
            <person name="Murat C."/>
            <person name="Ohm R."/>
            <person name="Olson A."/>
            <person name="Spatafora J."/>
            <person name="Veneault-Fourrey C."/>
            <person name="Henrissat B."/>
            <person name="Grigoriev I."/>
            <person name="Martin F."/>
            <person name="Perotto S."/>
        </authorList>
    </citation>
    <scope>NUCLEOTIDE SEQUENCE [LARGE SCALE GENOMIC DNA]</scope>
    <source>
        <strain evidence="5 6">E</strain>
    </source>
</reference>
<gene>
    <name evidence="5" type="ORF">K444DRAFT_573269</name>
</gene>
<dbReference type="EC" id="3.1.1.-" evidence="3"/>
<evidence type="ECO:0000313" key="6">
    <source>
        <dbReference type="Proteomes" id="UP000235371"/>
    </source>
</evidence>
<keyword evidence="6" id="KW-1185">Reference proteome</keyword>
<dbReference type="InParanoid" id="A0A2J6SNW1"/>
<dbReference type="PANTHER" id="PTHR43918">
    <property type="entry name" value="ACETYLCHOLINESTERASE"/>
    <property type="match status" value="1"/>
</dbReference>
<dbReference type="PANTHER" id="PTHR43918:SF4">
    <property type="entry name" value="CARBOXYLIC ESTER HYDROLASE"/>
    <property type="match status" value="1"/>
</dbReference>
<dbReference type="InterPro" id="IPR029058">
    <property type="entry name" value="AB_hydrolase_fold"/>
</dbReference>